<dbReference type="Proteomes" id="UP000764045">
    <property type="component" value="Unassembled WGS sequence"/>
</dbReference>
<dbReference type="RefSeq" id="WP_205111273.1">
    <property type="nucleotide sequence ID" value="NZ_JACJJL010000026.1"/>
</dbReference>
<name>A0A939B5N3_9BACT</name>
<dbReference type="EMBL" id="JACJJL010000026">
    <property type="protein sequence ID" value="MBM6662651.1"/>
    <property type="molecule type" value="Genomic_DNA"/>
</dbReference>
<sequence>MDICKHSSEIKPEQSYSVSDAARFLGIHRCTIYDYITHTERPLPFFRMQDNQRIQFRGDDLIAYKTAGLPKKGRKRR</sequence>
<dbReference type="InterPro" id="IPR041657">
    <property type="entry name" value="HTH_17"/>
</dbReference>
<evidence type="ECO:0000313" key="3">
    <source>
        <dbReference type="Proteomes" id="UP000764045"/>
    </source>
</evidence>
<dbReference type="AlphaFoldDB" id="A0A939B5N3"/>
<comment type="caution">
    <text evidence="2">The sequence shown here is derived from an EMBL/GenBank/DDBJ whole genome shotgun (WGS) entry which is preliminary data.</text>
</comment>
<evidence type="ECO:0000259" key="1">
    <source>
        <dbReference type="Pfam" id="PF12728"/>
    </source>
</evidence>
<gene>
    <name evidence="2" type="ORF">H6B30_12965</name>
</gene>
<proteinExistence type="predicted"/>
<evidence type="ECO:0000313" key="2">
    <source>
        <dbReference type="EMBL" id="MBM6662651.1"/>
    </source>
</evidence>
<accession>A0A939B5N3</accession>
<dbReference type="Pfam" id="PF12728">
    <property type="entry name" value="HTH_17"/>
    <property type="match status" value="1"/>
</dbReference>
<keyword evidence="3" id="KW-1185">Reference proteome</keyword>
<feature type="domain" description="Helix-turn-helix" evidence="1">
    <location>
        <begin position="16"/>
        <end position="66"/>
    </location>
</feature>
<organism evidence="2 3">
    <name type="scientific">Marseilla massiliensis</name>
    <dbReference type="NCBI Taxonomy" id="1841864"/>
    <lineage>
        <taxon>Bacteria</taxon>
        <taxon>Pseudomonadati</taxon>
        <taxon>Bacteroidota</taxon>
        <taxon>Bacteroidia</taxon>
        <taxon>Bacteroidales</taxon>
        <taxon>Prevotellaceae</taxon>
        <taxon>Marseilla</taxon>
    </lineage>
</organism>
<protein>
    <submittedName>
        <fullName evidence="2">Helix-turn-helix domain-containing protein</fullName>
    </submittedName>
</protein>
<reference evidence="2 3" key="1">
    <citation type="journal article" date="2021" name="Sci. Rep.">
        <title>The distribution of antibiotic resistance genes in chicken gut microbiota commensals.</title>
        <authorList>
            <person name="Juricova H."/>
            <person name="Matiasovicova J."/>
            <person name="Kubasova T."/>
            <person name="Cejkova D."/>
            <person name="Rychlik I."/>
        </authorList>
    </citation>
    <scope>NUCLEOTIDE SEQUENCE [LARGE SCALE GENOMIC DNA]</scope>
    <source>
        <strain evidence="2 3">An819</strain>
    </source>
</reference>